<dbReference type="GO" id="GO:0051959">
    <property type="term" value="F:dynein light intermediate chain binding"/>
    <property type="evidence" value="ECO:0007669"/>
    <property type="project" value="InterPro"/>
</dbReference>
<dbReference type="Pfam" id="PF18198">
    <property type="entry name" value="AAA_lid_11"/>
    <property type="match status" value="1"/>
</dbReference>
<dbReference type="GO" id="GO:0007018">
    <property type="term" value="P:microtubule-based movement"/>
    <property type="evidence" value="ECO:0007669"/>
    <property type="project" value="InterPro"/>
</dbReference>
<dbReference type="GO" id="GO:0030286">
    <property type="term" value="C:dynein complex"/>
    <property type="evidence" value="ECO:0007669"/>
    <property type="project" value="InterPro"/>
</dbReference>
<dbReference type="PANTHER" id="PTHR46961:SF19">
    <property type="entry name" value="DYNEIN HEAVY CHAIN 5, AXONEMAL"/>
    <property type="match status" value="1"/>
</dbReference>
<dbReference type="Gene3D" id="1.10.8.720">
    <property type="entry name" value="Region D6 of dynein motor"/>
    <property type="match status" value="1"/>
</dbReference>
<dbReference type="GO" id="GO:0045505">
    <property type="term" value="F:dynein intermediate chain binding"/>
    <property type="evidence" value="ECO:0007669"/>
    <property type="project" value="InterPro"/>
</dbReference>
<dbReference type="PANTHER" id="PTHR46961">
    <property type="entry name" value="DYNEIN HEAVY CHAIN 1, AXONEMAL-LIKE PROTEIN"/>
    <property type="match status" value="1"/>
</dbReference>
<dbReference type="eggNOG" id="KOG3595">
    <property type="taxonomic scope" value="Eukaryota"/>
</dbReference>
<dbReference type="STRING" id="400682.A0A1X7SR06"/>
<dbReference type="InterPro" id="IPR041658">
    <property type="entry name" value="AAA_lid_11"/>
</dbReference>
<dbReference type="InParanoid" id="A0A1X7SR06"/>
<organism evidence="2">
    <name type="scientific">Amphimedon queenslandica</name>
    <name type="common">Sponge</name>
    <dbReference type="NCBI Taxonomy" id="400682"/>
    <lineage>
        <taxon>Eukaryota</taxon>
        <taxon>Metazoa</taxon>
        <taxon>Porifera</taxon>
        <taxon>Demospongiae</taxon>
        <taxon>Heteroscleromorpha</taxon>
        <taxon>Haplosclerida</taxon>
        <taxon>Niphatidae</taxon>
        <taxon>Amphimedon</taxon>
    </lineage>
</organism>
<dbReference type="InterPro" id="IPR042219">
    <property type="entry name" value="AAA_lid_11_sf"/>
</dbReference>
<dbReference type="OrthoDB" id="10056840at2759"/>
<feature type="domain" description="Dynein heavy chain AAA lid" evidence="1">
    <location>
        <begin position="2"/>
        <end position="142"/>
    </location>
</feature>
<name>A0A1X7SR06_AMPQE</name>
<reference evidence="2" key="1">
    <citation type="submission" date="2017-05" db="UniProtKB">
        <authorList>
            <consortium name="EnsemblMetazoa"/>
        </authorList>
    </citation>
    <scope>IDENTIFICATION</scope>
</reference>
<dbReference type="EnsemblMetazoa" id="Aqu2.1.04522_001">
    <property type="protein sequence ID" value="Aqu2.1.04522_001"/>
    <property type="gene ID" value="Aqu2.1.04522"/>
</dbReference>
<protein>
    <recommendedName>
        <fullName evidence="1">Dynein heavy chain AAA lid domain-containing protein</fullName>
    </recommendedName>
</protein>
<dbReference type="AlphaFoldDB" id="A0A1X7SR06"/>
<proteinExistence type="predicted"/>
<accession>A0A1X7SR06</accession>
<evidence type="ECO:0000313" key="2">
    <source>
        <dbReference type="EnsemblMetazoa" id="Aqu2.1.04522_001"/>
    </source>
</evidence>
<evidence type="ECO:0000259" key="1">
    <source>
        <dbReference type="Pfam" id="PF18198"/>
    </source>
</evidence>
<dbReference type="InterPro" id="IPR026983">
    <property type="entry name" value="DHC"/>
</dbReference>
<sequence>MKPLLYTLSFLHTTIQERRKYGPLGWNIPYEFNQGDFNASTQYIQNLLDDMDLKKGPLWSSVQYMIGEIQYGGRVTDDHDKHLLNTSAKLWFGEHMFQQNFRFCNCKVFPIPVFKTVQDYISYIDFLPMVITPEVCGMHPNADIIYQSSTAKSCLDTILEIQPKDSSSGGVETRESIVRRQAGEMLHKLPGDYLIK</sequence>